<evidence type="ECO:0000256" key="2">
    <source>
        <dbReference type="ARBA" id="ARBA00011016"/>
    </source>
</evidence>
<evidence type="ECO:0000256" key="1">
    <source>
        <dbReference type="ARBA" id="ARBA00004370"/>
    </source>
</evidence>
<evidence type="ECO:0000313" key="7">
    <source>
        <dbReference type="Ensembl" id="ENSAMXP00005001066.1"/>
    </source>
</evidence>
<name>A0A8B9J4G8_ASTMX</name>
<accession>A0A8B9J4G8</accession>
<dbReference type="Pfam" id="PF06060">
    <property type="entry name" value="Mesothelin"/>
    <property type="match status" value="1"/>
</dbReference>
<dbReference type="Proteomes" id="UP000694621">
    <property type="component" value="Unplaced"/>
</dbReference>
<evidence type="ECO:0000256" key="6">
    <source>
        <dbReference type="ARBA" id="ARBA00023180"/>
    </source>
</evidence>
<dbReference type="GO" id="GO:0016020">
    <property type="term" value="C:membrane"/>
    <property type="evidence" value="ECO:0007669"/>
    <property type="project" value="UniProtKB-SubCell"/>
</dbReference>
<evidence type="ECO:0000256" key="5">
    <source>
        <dbReference type="ARBA" id="ARBA00023136"/>
    </source>
</evidence>
<dbReference type="AlphaFoldDB" id="A0A8B9J4G8"/>
<dbReference type="PANTHER" id="PTHR23412">
    <property type="entry name" value="STEREOCILIN RELATED"/>
    <property type="match status" value="1"/>
</dbReference>
<organism evidence="7 8">
    <name type="scientific">Astyanax mexicanus</name>
    <name type="common">Blind cave fish</name>
    <name type="synonym">Astyanax fasciatus mexicanus</name>
    <dbReference type="NCBI Taxonomy" id="7994"/>
    <lineage>
        <taxon>Eukaryota</taxon>
        <taxon>Metazoa</taxon>
        <taxon>Chordata</taxon>
        <taxon>Craniata</taxon>
        <taxon>Vertebrata</taxon>
        <taxon>Euteleostomi</taxon>
        <taxon>Actinopterygii</taxon>
        <taxon>Neopterygii</taxon>
        <taxon>Teleostei</taxon>
        <taxon>Ostariophysi</taxon>
        <taxon>Characiformes</taxon>
        <taxon>Characoidei</taxon>
        <taxon>Acestrorhamphidae</taxon>
        <taxon>Acestrorhamphinae</taxon>
        <taxon>Astyanax</taxon>
    </lineage>
</organism>
<keyword evidence="4" id="KW-0130">Cell adhesion</keyword>
<evidence type="ECO:0000256" key="4">
    <source>
        <dbReference type="ARBA" id="ARBA00022889"/>
    </source>
</evidence>
<keyword evidence="5" id="KW-0472">Membrane</keyword>
<dbReference type="InterPro" id="IPR026664">
    <property type="entry name" value="Stereocilin-rel"/>
</dbReference>
<comment type="similarity">
    <text evidence="2">Belongs to the mesothelin family.</text>
</comment>
<keyword evidence="3" id="KW-0732">Signal</keyword>
<keyword evidence="6" id="KW-0325">Glycoprotein</keyword>
<reference evidence="7" key="1">
    <citation type="submission" date="2025-08" db="UniProtKB">
        <authorList>
            <consortium name="Ensembl"/>
        </authorList>
    </citation>
    <scope>IDENTIFICATION</scope>
</reference>
<evidence type="ECO:0008006" key="9">
    <source>
        <dbReference type="Google" id="ProtNLM"/>
    </source>
</evidence>
<dbReference type="Ensembl" id="ENSAMXT00005001206.1">
    <property type="protein sequence ID" value="ENSAMXP00005001066.1"/>
    <property type="gene ID" value="ENSAMXG00005000674.1"/>
</dbReference>
<dbReference type="GO" id="GO:0009986">
    <property type="term" value="C:cell surface"/>
    <property type="evidence" value="ECO:0007669"/>
    <property type="project" value="TreeGrafter"/>
</dbReference>
<dbReference type="GO" id="GO:0007160">
    <property type="term" value="P:cell-matrix adhesion"/>
    <property type="evidence" value="ECO:0007669"/>
    <property type="project" value="TreeGrafter"/>
</dbReference>
<dbReference type="InterPro" id="IPR010335">
    <property type="entry name" value="Mesothelin"/>
</dbReference>
<comment type="subcellular location">
    <subcellularLocation>
        <location evidence="1">Membrane</location>
    </subcellularLocation>
</comment>
<protein>
    <recommendedName>
        <fullName evidence="9">Mesothelin a</fullName>
    </recommendedName>
</protein>
<sequence>MPSTELLNAVKDSTFITNILSAPVILQQTCIQQIVSADPLKILDNVPDKLASYIPSVLLTSFSSLNVQLLNKKIWRPEQAVLFMSQVASSFGNLEDLSESVLQGFTASSIKTLSVQKIKQLVKACRPRSGRSKVVLKESQLTLMYNMIKDDTSLAFADLPSDMLLYYNYDKVQTGSCRSYFSALGSADFSVLSSVLNKQSVLFSNAQSCLGISGYKLTKDQVGVLGNMICTLDAAYIQNSDPSILEYLKNCTDLSSAQVTAVQTLLTSGSTSYGIPSVWTQQTLEQLGGLSLYLKQDFWASFGTSLKKRFLKYYMPILRTQKVSVEKMRLFFTAFTYKRVAREATRAGCTVGNITAVTISDDSFPMDYDSAQFDACLDSSFLTYNLAGLTQKVLDTSLQTIILNKLKQLYPSGLPESEVQLLGSTSRMASAADISQWNITTTDTLSSLLDSTYGVWTSDQSKAVIMRYLSVTGNTLGTAELNIIGSSVCSLDVSVLKNITADSLKSANALNLTNCSVDQKTTLYTIANSSYYSQRSVSSTFYQLISSYLGNSHTPVHRKHTCTTLIHQPLPA</sequence>
<dbReference type="PANTHER" id="PTHR23412:SF6">
    <property type="entry name" value="MESOTHELIN"/>
    <property type="match status" value="1"/>
</dbReference>
<evidence type="ECO:0000313" key="8">
    <source>
        <dbReference type="Proteomes" id="UP000694621"/>
    </source>
</evidence>
<evidence type="ECO:0000256" key="3">
    <source>
        <dbReference type="ARBA" id="ARBA00022729"/>
    </source>
</evidence>
<proteinExistence type="inferred from homology"/>